<dbReference type="PANTHER" id="PTHR43537">
    <property type="entry name" value="TRANSCRIPTIONAL REGULATOR, GNTR FAMILY"/>
    <property type="match status" value="1"/>
</dbReference>
<evidence type="ECO:0000313" key="5">
    <source>
        <dbReference type="EMBL" id="GFR99925.1"/>
    </source>
</evidence>
<dbReference type="EMBL" id="BMAT01012825">
    <property type="protein sequence ID" value="GFR99925.1"/>
    <property type="molecule type" value="Genomic_DNA"/>
</dbReference>
<dbReference type="Gene3D" id="1.20.120.530">
    <property type="entry name" value="GntR ligand-binding domain-like"/>
    <property type="match status" value="1"/>
</dbReference>
<dbReference type="GO" id="GO:0003677">
    <property type="term" value="F:DNA binding"/>
    <property type="evidence" value="ECO:0007669"/>
    <property type="project" value="UniProtKB-KW"/>
</dbReference>
<dbReference type="InterPro" id="IPR000524">
    <property type="entry name" value="Tscrpt_reg_HTH_GntR"/>
</dbReference>
<keyword evidence="2" id="KW-0238">DNA-binding</keyword>
<dbReference type="InterPro" id="IPR036390">
    <property type="entry name" value="WH_DNA-bd_sf"/>
</dbReference>
<organism evidence="5 6">
    <name type="scientific">Elysia marginata</name>
    <dbReference type="NCBI Taxonomy" id="1093978"/>
    <lineage>
        <taxon>Eukaryota</taxon>
        <taxon>Metazoa</taxon>
        <taxon>Spiralia</taxon>
        <taxon>Lophotrochozoa</taxon>
        <taxon>Mollusca</taxon>
        <taxon>Gastropoda</taxon>
        <taxon>Heterobranchia</taxon>
        <taxon>Euthyneura</taxon>
        <taxon>Panpulmonata</taxon>
        <taxon>Sacoglossa</taxon>
        <taxon>Placobranchoidea</taxon>
        <taxon>Plakobranchidae</taxon>
        <taxon>Elysia</taxon>
    </lineage>
</organism>
<sequence>MIGCKWHFSSKIFASSTTRKLKNPVSFGAKVPGRDCPHGGYSNTMKISKQSLEEQAANYLREQILAGDYRSGDKLVESSLAKTLDLSRTTVRMALNTLASEGLISQKPYAGWQVITMDDNDLWEIYHLRVALESQAARMAAERITQEKRDRLIKFFNGYLELCERDDADVDEVSQQDLELHRLIVDLSESQRLAKMYNMVANQMIIYMQMTHYDYSIRDSALSHQTLVDAICEGNIEQAGVLARENISTFTELGHKLKRQQAALQ</sequence>
<dbReference type="Pfam" id="PF00392">
    <property type="entry name" value="GntR"/>
    <property type="match status" value="1"/>
</dbReference>
<dbReference type="Proteomes" id="UP000762676">
    <property type="component" value="Unassembled WGS sequence"/>
</dbReference>
<name>A0AAV4HR19_9GAST</name>
<dbReference type="SUPFAM" id="SSF46785">
    <property type="entry name" value="Winged helix' DNA-binding domain"/>
    <property type="match status" value="1"/>
</dbReference>
<keyword evidence="1" id="KW-0805">Transcription regulation</keyword>
<dbReference type="PROSITE" id="PS50949">
    <property type="entry name" value="HTH_GNTR"/>
    <property type="match status" value="1"/>
</dbReference>
<accession>A0AAV4HR19</accession>
<dbReference type="SUPFAM" id="SSF48008">
    <property type="entry name" value="GntR ligand-binding domain-like"/>
    <property type="match status" value="1"/>
</dbReference>
<evidence type="ECO:0000256" key="3">
    <source>
        <dbReference type="ARBA" id="ARBA00023163"/>
    </source>
</evidence>
<protein>
    <submittedName>
        <fullName evidence="5">Transcriptional regulator, GntR family</fullName>
    </submittedName>
</protein>
<dbReference type="Pfam" id="PF07729">
    <property type="entry name" value="FCD"/>
    <property type="match status" value="1"/>
</dbReference>
<dbReference type="PRINTS" id="PR00035">
    <property type="entry name" value="HTHGNTR"/>
</dbReference>
<dbReference type="PANTHER" id="PTHR43537:SF24">
    <property type="entry name" value="GLUCONATE OPERON TRANSCRIPTIONAL REPRESSOR"/>
    <property type="match status" value="1"/>
</dbReference>
<comment type="caution">
    <text evidence="5">The sequence shown here is derived from an EMBL/GenBank/DDBJ whole genome shotgun (WGS) entry which is preliminary data.</text>
</comment>
<proteinExistence type="predicted"/>
<dbReference type="InterPro" id="IPR011711">
    <property type="entry name" value="GntR_C"/>
</dbReference>
<dbReference type="CDD" id="cd07377">
    <property type="entry name" value="WHTH_GntR"/>
    <property type="match status" value="1"/>
</dbReference>
<evidence type="ECO:0000259" key="4">
    <source>
        <dbReference type="PROSITE" id="PS50949"/>
    </source>
</evidence>
<keyword evidence="3" id="KW-0804">Transcription</keyword>
<evidence type="ECO:0000256" key="2">
    <source>
        <dbReference type="ARBA" id="ARBA00023125"/>
    </source>
</evidence>
<gene>
    <name evidence="5" type="ORF">ElyMa_006385600</name>
</gene>
<dbReference type="AlphaFoldDB" id="A0AAV4HR19"/>
<dbReference type="InterPro" id="IPR008920">
    <property type="entry name" value="TF_FadR/GntR_C"/>
</dbReference>
<dbReference type="SMART" id="SM00345">
    <property type="entry name" value="HTH_GNTR"/>
    <property type="match status" value="1"/>
</dbReference>
<dbReference type="InterPro" id="IPR036388">
    <property type="entry name" value="WH-like_DNA-bd_sf"/>
</dbReference>
<dbReference type="GO" id="GO:0003700">
    <property type="term" value="F:DNA-binding transcription factor activity"/>
    <property type="evidence" value="ECO:0007669"/>
    <property type="project" value="InterPro"/>
</dbReference>
<feature type="domain" description="HTH gntR-type" evidence="4">
    <location>
        <begin position="50"/>
        <end position="117"/>
    </location>
</feature>
<evidence type="ECO:0000313" key="6">
    <source>
        <dbReference type="Proteomes" id="UP000762676"/>
    </source>
</evidence>
<dbReference type="Gene3D" id="1.10.10.10">
    <property type="entry name" value="Winged helix-like DNA-binding domain superfamily/Winged helix DNA-binding domain"/>
    <property type="match status" value="1"/>
</dbReference>
<evidence type="ECO:0000256" key="1">
    <source>
        <dbReference type="ARBA" id="ARBA00023015"/>
    </source>
</evidence>
<keyword evidence="6" id="KW-1185">Reference proteome</keyword>
<reference evidence="5 6" key="1">
    <citation type="journal article" date="2021" name="Elife">
        <title>Chloroplast acquisition without the gene transfer in kleptoplastic sea slugs, Plakobranchus ocellatus.</title>
        <authorList>
            <person name="Maeda T."/>
            <person name="Takahashi S."/>
            <person name="Yoshida T."/>
            <person name="Shimamura S."/>
            <person name="Takaki Y."/>
            <person name="Nagai Y."/>
            <person name="Toyoda A."/>
            <person name="Suzuki Y."/>
            <person name="Arimoto A."/>
            <person name="Ishii H."/>
            <person name="Satoh N."/>
            <person name="Nishiyama T."/>
            <person name="Hasebe M."/>
            <person name="Maruyama T."/>
            <person name="Minagawa J."/>
            <person name="Obokata J."/>
            <person name="Shigenobu S."/>
        </authorList>
    </citation>
    <scope>NUCLEOTIDE SEQUENCE [LARGE SCALE GENOMIC DNA]</scope>
</reference>
<dbReference type="SMART" id="SM00895">
    <property type="entry name" value="FCD"/>
    <property type="match status" value="1"/>
</dbReference>